<keyword evidence="5" id="KW-0732">Signal</keyword>
<evidence type="ECO:0000256" key="3">
    <source>
        <dbReference type="ARBA" id="ARBA00022836"/>
    </source>
</evidence>
<evidence type="ECO:0000256" key="1">
    <source>
        <dbReference type="ARBA" id="ARBA00008386"/>
    </source>
</evidence>
<dbReference type="Gene3D" id="1.10.8.110">
    <property type="entry name" value="Photosystem I PsaF, reaction centre subunit III"/>
    <property type="match status" value="1"/>
</dbReference>
<gene>
    <name evidence="6" type="primary">psaF</name>
    <name evidence="6" type="ORF">AulaCp009</name>
</gene>
<evidence type="ECO:0000313" key="6">
    <source>
        <dbReference type="EMBL" id="ACS36897.1"/>
    </source>
</evidence>
<dbReference type="InterPro" id="IPR036577">
    <property type="entry name" value="PSI_PsaF_sf"/>
</dbReference>
<feature type="chain" id="PRO_5002965647" description="Photosystem I reaction center subunit III" evidence="5">
    <location>
        <begin position="29"/>
        <end position="191"/>
    </location>
</feature>
<dbReference type="GeneID" id="8097508"/>
<evidence type="ECO:0000256" key="2">
    <source>
        <dbReference type="ARBA" id="ARBA00022531"/>
    </source>
</evidence>
<protein>
    <recommendedName>
        <fullName evidence="4">Photosystem I reaction center subunit III</fullName>
    </recommendedName>
    <alternativeName>
        <fullName evidence="4">PSI-F</fullName>
    </alternativeName>
</protein>
<dbReference type="SUPFAM" id="SSF81536">
    <property type="entry name" value="Subunit III of photosystem I reaction centre, PsaF"/>
    <property type="match status" value="1"/>
</dbReference>
<proteinExistence type="inferred from homology"/>
<comment type="similarity">
    <text evidence="1 4">Belongs to the PsaF family.</text>
</comment>
<organism evidence="6">
    <name type="scientific">Aureoumbra lagunensis</name>
    <dbReference type="NCBI Taxonomy" id="44058"/>
    <lineage>
        <taxon>Eukaryota</taxon>
        <taxon>Sar</taxon>
        <taxon>Stramenopiles</taxon>
        <taxon>Ochrophyta</taxon>
        <taxon>Pelagophyceae</taxon>
        <taxon>Pelagomonadales</taxon>
        <taxon>Aureoumbra</taxon>
    </lineage>
</organism>
<comment type="function">
    <text evidence="4">Participates in efficiency of electron transfer from plastocyanin to P700 (or cytochrome c553 in algae and cyanobacteria). This plastocyanin-docking protein contributes to the specific association of plastocyanin to PSI.</text>
</comment>
<evidence type="ECO:0000256" key="4">
    <source>
        <dbReference type="RuleBase" id="RU368107"/>
    </source>
</evidence>
<dbReference type="Pfam" id="PF02507">
    <property type="entry name" value="PSI_PsaF"/>
    <property type="match status" value="1"/>
</dbReference>
<accession>C6KIU1</accession>
<dbReference type="GO" id="GO:0015979">
    <property type="term" value="P:photosynthesis"/>
    <property type="evidence" value="ECO:0007669"/>
    <property type="project" value="UniProtKB-UniRule"/>
</dbReference>
<keyword evidence="2 4" id="KW-0602">Photosynthesis</keyword>
<feature type="signal peptide" evidence="5">
    <location>
        <begin position="1"/>
        <end position="28"/>
    </location>
</feature>
<reference evidence="6" key="1">
    <citation type="journal article" date="2010" name="J. Phycol.">
        <title>Analyses of the complete chloroplast genome sequences of two members of the pelagophyceae: Aureococcus anophagefferens CCMP1984 and Aureoumbra lagunensis CCMP1507.</title>
        <authorList>
            <person name="Ong H.C."/>
            <person name="Wilhelm S.W."/>
            <person name="Gobler C.J."/>
            <person name="Bullerjahn G."/>
            <person name="Jacobs M.A."/>
            <person name="McKay J."/>
            <person name="Sims E.H."/>
            <person name="Gillett W.G."/>
            <person name="Zhou Y."/>
            <person name="Haugen E."/>
            <person name="Rocap G."/>
            <person name="Cattolico R.A."/>
        </authorList>
    </citation>
    <scope>NUCLEOTIDE SEQUENCE</scope>
    <source>
        <strain evidence="6">CCMP 1507</strain>
    </source>
</reference>
<dbReference type="InterPro" id="IPR003666">
    <property type="entry name" value="PSI_PsaF"/>
</dbReference>
<name>C6KIU1_9STRA</name>
<dbReference type="FunFam" id="1.10.8.110:FF:000001">
    <property type="entry name" value="Photosystem I reaction center subunit III"/>
    <property type="match status" value="1"/>
</dbReference>
<dbReference type="PANTHER" id="PTHR34939:SF1">
    <property type="entry name" value="PHOTOSYSTEM I REACTION CENTER SUBUNIT III, CHLOROPLASTIC"/>
    <property type="match status" value="1"/>
</dbReference>
<keyword evidence="6" id="KW-0150">Chloroplast</keyword>
<dbReference type="PANTHER" id="PTHR34939">
    <property type="entry name" value="PHOTOSYSTEM I REACTION CENTER SUBUNIT III, CHLOROPLASTIC"/>
    <property type="match status" value="1"/>
</dbReference>
<dbReference type="EMBL" id="GQ231542">
    <property type="protein sequence ID" value="ACS36897.1"/>
    <property type="molecule type" value="Genomic_DNA"/>
</dbReference>
<sequence>MKKSFSNSILSILFMTFINFANVNKVNAAPNVGTLVDCGDSPAFQKRLDTSVKKLETRLKKYEPDSPPALALEQQIALTKSRFDRYAKSDLQCGKDGLPHLIADGDWNHAAEFTLPGLLFLYTTGWIGWAGRKYIQTVAQTKNPSEKEIIIDVPLALQIMISGYIWPVNAWQEFLKGDFVASKSEITVSPR</sequence>
<evidence type="ECO:0000256" key="5">
    <source>
        <dbReference type="SAM" id="SignalP"/>
    </source>
</evidence>
<dbReference type="AlphaFoldDB" id="C6KIU1"/>
<geneLocation type="chloroplast" evidence="6"/>
<dbReference type="RefSeq" id="YP_003002185.1">
    <property type="nucleotide sequence ID" value="NC_012903.1"/>
</dbReference>
<keyword evidence="3 4" id="KW-0603">Photosystem I</keyword>
<dbReference type="GO" id="GO:0009538">
    <property type="term" value="C:photosystem I reaction center"/>
    <property type="evidence" value="ECO:0007669"/>
    <property type="project" value="UniProtKB-UniRule"/>
</dbReference>
<keyword evidence="6" id="KW-0934">Plastid</keyword>